<keyword evidence="1" id="KW-1133">Transmembrane helix</keyword>
<feature type="transmembrane region" description="Helical" evidence="1">
    <location>
        <begin position="114"/>
        <end position="133"/>
    </location>
</feature>
<proteinExistence type="predicted"/>
<feature type="transmembrane region" description="Helical" evidence="1">
    <location>
        <begin position="331"/>
        <end position="353"/>
    </location>
</feature>
<dbReference type="RefSeq" id="WP_064013453.1">
    <property type="nucleotide sequence ID" value="NZ_CP011387.1"/>
</dbReference>
<feature type="transmembrane region" description="Helical" evidence="1">
    <location>
        <begin position="398"/>
        <end position="427"/>
    </location>
</feature>
<dbReference type="KEGG" id="dpu:SU48_00020"/>
<sequence length="429" mass="46157">MTINPLHTLRQLTFSRGAARLWHDWKAAGLPLLALYWLGIGFVVLASLREAYFSASFTLPGWSLGVGVSGLWLAAALVRRQPVWLHTTDDLLLQTPLPQAQALRWPLLRSSLGPLAWGVCSGLLIVLLFPGLIWQAATFPVAFATAAMIRALSVNARLADDAQARAFALWLALLPLLGAFFAPSVLPLAAVGIWAAYRAWLRLWQVAIHPRPRLHMQFEGLCRGAQKLGLPAPTQHPDLPPAHSRFRPVLRGSGVFAASAWRSTLHVLTHARLLLPALLLGPALLPLLSPVPFPGGPVYSGLLLMLMLPLLGPNPPAGLPITAAAQRWTRILPAAVPLSVLALVSGVATVLFVQTSPLLVLVAVLAPWVVLAVSEWLATSGFMLPDQIALARFGAAMLPGIVTYLCISFGLAWLTLPALVLAALIVFRR</sequence>
<keyword evidence="3" id="KW-1185">Reference proteome</keyword>
<dbReference type="AlphaFoldDB" id="A0A172T5V2"/>
<evidence type="ECO:0000256" key="1">
    <source>
        <dbReference type="SAM" id="Phobius"/>
    </source>
</evidence>
<dbReference type="PATRIC" id="fig|1182568.3.peg.4"/>
<feature type="transmembrane region" description="Helical" evidence="1">
    <location>
        <begin position="60"/>
        <end position="78"/>
    </location>
</feature>
<evidence type="ECO:0000313" key="2">
    <source>
        <dbReference type="EMBL" id="ANE42409.1"/>
    </source>
</evidence>
<organism evidence="2 3">
    <name type="scientific">Deinococcus puniceus</name>
    <dbReference type="NCBI Taxonomy" id="1182568"/>
    <lineage>
        <taxon>Bacteria</taxon>
        <taxon>Thermotogati</taxon>
        <taxon>Deinococcota</taxon>
        <taxon>Deinococci</taxon>
        <taxon>Deinococcales</taxon>
        <taxon>Deinococcaceae</taxon>
        <taxon>Deinococcus</taxon>
    </lineage>
</organism>
<dbReference type="Proteomes" id="UP000077363">
    <property type="component" value="Chromosome"/>
</dbReference>
<evidence type="ECO:0000313" key="3">
    <source>
        <dbReference type="Proteomes" id="UP000077363"/>
    </source>
</evidence>
<feature type="transmembrane region" description="Helical" evidence="1">
    <location>
        <begin position="30"/>
        <end position="48"/>
    </location>
</feature>
<feature type="transmembrane region" description="Helical" evidence="1">
    <location>
        <begin position="271"/>
        <end position="288"/>
    </location>
</feature>
<feature type="transmembrane region" description="Helical" evidence="1">
    <location>
        <begin position="358"/>
        <end position="378"/>
    </location>
</feature>
<protein>
    <submittedName>
        <fullName evidence="2">Uncharacterized protein</fullName>
    </submittedName>
</protein>
<keyword evidence="1" id="KW-0812">Transmembrane</keyword>
<dbReference type="EMBL" id="CP011387">
    <property type="protein sequence ID" value="ANE42409.1"/>
    <property type="molecule type" value="Genomic_DNA"/>
</dbReference>
<name>A0A172T5V2_9DEIO</name>
<dbReference type="OrthoDB" id="74348at2"/>
<keyword evidence="1" id="KW-0472">Membrane</keyword>
<gene>
    <name evidence="2" type="ORF">SU48_00020</name>
</gene>
<accession>A0A172T5V2</accession>
<feature type="transmembrane region" description="Helical" evidence="1">
    <location>
        <begin position="168"/>
        <end position="197"/>
    </location>
</feature>
<reference evidence="2 3" key="1">
    <citation type="submission" date="2015-01" db="EMBL/GenBank/DDBJ databases">
        <title>Deinococcus puniceus/DY1/ whole genome sequencing.</title>
        <authorList>
            <person name="Kim M.K."/>
            <person name="Srinivasan S."/>
            <person name="Lee J.-J."/>
        </authorList>
    </citation>
    <scope>NUCLEOTIDE SEQUENCE [LARGE SCALE GENOMIC DNA]</scope>
    <source>
        <strain evidence="2 3">DY1</strain>
    </source>
</reference>